<name>A0ACD6AL56_AVESA</name>
<organism evidence="1 2">
    <name type="scientific">Avena sativa</name>
    <name type="common">Oat</name>
    <dbReference type="NCBI Taxonomy" id="4498"/>
    <lineage>
        <taxon>Eukaryota</taxon>
        <taxon>Viridiplantae</taxon>
        <taxon>Streptophyta</taxon>
        <taxon>Embryophyta</taxon>
        <taxon>Tracheophyta</taxon>
        <taxon>Spermatophyta</taxon>
        <taxon>Magnoliopsida</taxon>
        <taxon>Liliopsida</taxon>
        <taxon>Poales</taxon>
        <taxon>Poaceae</taxon>
        <taxon>BOP clade</taxon>
        <taxon>Pooideae</taxon>
        <taxon>Poodae</taxon>
        <taxon>Poeae</taxon>
        <taxon>Poeae Chloroplast Group 1 (Aveneae type)</taxon>
        <taxon>Aveninae</taxon>
        <taxon>Avena</taxon>
    </lineage>
</organism>
<accession>A0ACD6AL56</accession>
<evidence type="ECO:0000313" key="2">
    <source>
        <dbReference type="Proteomes" id="UP001732700"/>
    </source>
</evidence>
<dbReference type="EnsemblPlants" id="AVESA.00010b.r2.UnG1405760.1">
    <property type="protein sequence ID" value="AVESA.00010b.r2.UnG1405760.1.CDS"/>
    <property type="gene ID" value="AVESA.00010b.r2.UnG1405760"/>
</dbReference>
<sequence>MAGSVAASGFFPNPGSSPAALARGSKNTTGDLPETLSVRGIVAKPNTPPASMQVKARAQTLPKVNGSKVNLKTTNSDKDETVPYTSSKTFYNQLPDWSMLLAAVTTIFLAAEKQWTMLDWKPKRPDMLVDTFGFGRIIQDGLVFRQNFLIRSYEIGADRTASIETLMNHMQETALNHVKTAGLLGDGFGATPEMSKRNLIWVVSKIQLLVERYPSWEDMVQVDTWVASAGKNGMRRDWHVRDYNSGQTILRATSVWVMLNKNTRRLSKMPDEVRGEIGPHFNNDRSAITEEQGEKLAKPGNKVDDPASKQFIRKGLTPKWGDLDVNQHVNNVKYIGWILESAPISILEKHELASMTLEYRKECDRDSVLQSLTNVSGECADGSSPGSAIQCDHLLQLESGADVVKAHTKWRPKRAHGEGYTGLFPAESA</sequence>
<protein>
    <submittedName>
        <fullName evidence="1">Uncharacterized protein</fullName>
    </submittedName>
</protein>
<dbReference type="Proteomes" id="UP001732700">
    <property type="component" value="Unassembled WGS sequence"/>
</dbReference>
<proteinExistence type="predicted"/>
<evidence type="ECO:0000313" key="1">
    <source>
        <dbReference type="EnsemblPlants" id="AVESA.00010b.r2.UnG1405760.1.CDS"/>
    </source>
</evidence>
<keyword evidence="2" id="KW-1185">Reference proteome</keyword>
<reference evidence="1" key="1">
    <citation type="submission" date="2025-09" db="UniProtKB">
        <authorList>
            <consortium name="EnsemblPlants"/>
        </authorList>
    </citation>
    <scope>IDENTIFICATION</scope>
</reference>